<dbReference type="InterPro" id="IPR051173">
    <property type="entry name" value="Ca_channel_alpha-2/delta"/>
</dbReference>
<protein>
    <recommendedName>
        <fullName evidence="3">VWFA domain-containing protein</fullName>
    </recommendedName>
</protein>
<keyword evidence="1" id="KW-0732">Signal</keyword>
<dbReference type="PANTHER" id="PTHR10166:SF37">
    <property type="entry name" value="STOLID, ISOFORM H"/>
    <property type="match status" value="1"/>
</dbReference>
<accession>A0A172XY98</accession>
<proteinExistence type="predicted"/>
<dbReference type="CDD" id="cd01465">
    <property type="entry name" value="vWA_subgroup"/>
    <property type="match status" value="1"/>
</dbReference>
<organism evidence="4 5">
    <name type="scientific">Chryseobacterium glaciei</name>
    <dbReference type="NCBI Taxonomy" id="1685010"/>
    <lineage>
        <taxon>Bacteria</taxon>
        <taxon>Pseudomonadati</taxon>
        <taxon>Bacteroidota</taxon>
        <taxon>Flavobacteriia</taxon>
        <taxon>Flavobacteriales</taxon>
        <taxon>Weeksellaceae</taxon>
        <taxon>Chryseobacterium group</taxon>
        <taxon>Chryseobacterium</taxon>
    </lineage>
</organism>
<feature type="compositionally biased region" description="Basic and acidic residues" evidence="2">
    <location>
        <begin position="25"/>
        <end position="41"/>
    </location>
</feature>
<dbReference type="Pfam" id="PF12034">
    <property type="entry name" value="YfbK_C"/>
    <property type="match status" value="1"/>
</dbReference>
<dbReference type="OrthoDB" id="9805121at2"/>
<dbReference type="EMBL" id="CP015199">
    <property type="protein sequence ID" value="ANF51987.1"/>
    <property type="molecule type" value="Genomic_DNA"/>
</dbReference>
<dbReference type="GO" id="GO:0005509">
    <property type="term" value="F:calcium ion binding"/>
    <property type="evidence" value="ECO:0007669"/>
    <property type="project" value="InterPro"/>
</dbReference>
<dbReference type="SMART" id="SM00327">
    <property type="entry name" value="VWA"/>
    <property type="match status" value="1"/>
</dbReference>
<dbReference type="STRING" id="1685010.A0O34_16360"/>
<dbReference type="SUPFAM" id="SSF53300">
    <property type="entry name" value="vWA-like"/>
    <property type="match status" value="1"/>
</dbReference>
<dbReference type="InterPro" id="IPR036465">
    <property type="entry name" value="vWFA_dom_sf"/>
</dbReference>
<dbReference type="Gene3D" id="4.10.1080.10">
    <property type="entry name" value="TSP type-3 repeat"/>
    <property type="match status" value="1"/>
</dbReference>
<evidence type="ECO:0000313" key="5">
    <source>
        <dbReference type="Proteomes" id="UP000077824"/>
    </source>
</evidence>
<evidence type="ECO:0000259" key="3">
    <source>
        <dbReference type="PROSITE" id="PS50234"/>
    </source>
</evidence>
<gene>
    <name evidence="4" type="ORF">A0O34_16360</name>
</gene>
<feature type="domain" description="VWFA" evidence="3">
    <location>
        <begin position="295"/>
        <end position="473"/>
    </location>
</feature>
<dbReference type="InterPro" id="IPR002035">
    <property type="entry name" value="VWF_A"/>
</dbReference>
<dbReference type="InterPro" id="IPR022156">
    <property type="entry name" value="Uncharacterised_YfbK_N"/>
</dbReference>
<dbReference type="InterPro" id="IPR003367">
    <property type="entry name" value="Thrombospondin_3-like_rpt"/>
</dbReference>
<evidence type="ECO:0000256" key="1">
    <source>
        <dbReference type="ARBA" id="ARBA00022729"/>
    </source>
</evidence>
<reference evidence="4 5" key="1">
    <citation type="submission" date="2016-04" db="EMBL/GenBank/DDBJ databases">
        <title>Complete Genome Sequence of Chryseobacterium sp. IHBB 10212.</title>
        <authorList>
            <person name="Pal M."/>
            <person name="Swarnkar M.K."/>
            <person name="Kaushal K."/>
            <person name="Chhibber S."/>
            <person name="Singh A.K."/>
            <person name="Gulati A."/>
        </authorList>
    </citation>
    <scope>NUCLEOTIDE SEQUENCE [LARGE SCALE GENOMIC DNA]</scope>
    <source>
        <strain evidence="4 5">IHBB 10212</strain>
    </source>
</reference>
<dbReference type="KEGG" id="chh:A0O34_16360"/>
<dbReference type="Proteomes" id="UP000077824">
    <property type="component" value="Chromosome"/>
</dbReference>
<dbReference type="Pfam" id="PF02412">
    <property type="entry name" value="TSP_3"/>
    <property type="match status" value="2"/>
</dbReference>
<dbReference type="InterPro" id="IPR021908">
    <property type="entry name" value="YfbK_C"/>
</dbReference>
<dbReference type="PROSITE" id="PS50234">
    <property type="entry name" value="VWFA"/>
    <property type="match status" value="1"/>
</dbReference>
<evidence type="ECO:0000256" key="2">
    <source>
        <dbReference type="SAM" id="MobiDB-lite"/>
    </source>
</evidence>
<dbReference type="Pfam" id="PF00092">
    <property type="entry name" value="VWA"/>
    <property type="match status" value="1"/>
</dbReference>
<dbReference type="SUPFAM" id="SSF103647">
    <property type="entry name" value="TSP type-3 repeat"/>
    <property type="match status" value="1"/>
</dbReference>
<dbReference type="PROSITE" id="PS51257">
    <property type="entry name" value="PROKAR_LIPOPROTEIN"/>
    <property type="match status" value="1"/>
</dbReference>
<dbReference type="RefSeq" id="WP_066756936.1">
    <property type="nucleotide sequence ID" value="NZ_CP015199.1"/>
</dbReference>
<feature type="region of interest" description="Disordered" evidence="2">
    <location>
        <begin position="22"/>
        <end position="69"/>
    </location>
</feature>
<dbReference type="InterPro" id="IPR028974">
    <property type="entry name" value="TSP_type-3_rpt"/>
</dbReference>
<name>A0A172XY98_9FLAO</name>
<dbReference type="Gene3D" id="3.40.50.410">
    <property type="entry name" value="von Willebrand factor, type A domain"/>
    <property type="match status" value="1"/>
</dbReference>
<sequence>MKKISISILALALLGSCKTKTVSESTKESKPLSVKKDKDQDGIPNKLDQCPEIAGPVENNGCPWPEADGDGIIDKDDACPTVAGPAENNGCPWPDTDGDGILDKDDACPTVPGMPEYNGCPKPRTQVAMEVESSLESVAMVGSYKKQKSNVLSKPVKQAKTATDNKVYNKKITTTASKKGVKQISNTDEEYNSLVENPFESTKNQPVSTFSIDVDNASYSNIRRMINYGSIVDKDAVRIEEMINYFKYDYPQPENKQPFGINTEYSDSPWNPNHKLLKIGLQGKNIAMENLPNSNIIFLIDVSGSMDESNKLPLLKSSLKILLDQLKPQDKVGIVVYAGNAGTVLEPTSAAEKERIIKALDKLQAGGSTAGGEGIELAYKLAQENFIKGGNNRVVLATDGDFNVGISSEKGLETLIEEKRKTGIFLTCLGYGMGNYKDNRLETLADKGNGNYAYIDNLQEANKFLGREFAGSMYTIAKDVKIQIEFNPKFVKSYRLIGYENRKLRNEDFTNDKIDAGELGSGHTVTALYEVIPTGVSSSYAPKESKLKYSSSSTSENFGDEVATVKFRYKKPDGDKSTEITKVVKDSNESISQSSPDFKFATSVAWFGLVLRDSKLIKEKDLNTIENLAKEGKNKDEEGYRSEFIRLVESYKSIKK</sequence>
<dbReference type="PANTHER" id="PTHR10166">
    <property type="entry name" value="VOLTAGE-DEPENDENT CALCIUM CHANNEL SUBUNIT ALPHA-2/DELTA-RELATED"/>
    <property type="match status" value="1"/>
</dbReference>
<keyword evidence="5" id="KW-1185">Reference proteome</keyword>
<dbReference type="Pfam" id="PF12450">
    <property type="entry name" value="vWF_A"/>
    <property type="match status" value="1"/>
</dbReference>
<dbReference type="AlphaFoldDB" id="A0A172XY98"/>
<dbReference type="GO" id="GO:0007155">
    <property type="term" value="P:cell adhesion"/>
    <property type="evidence" value="ECO:0007669"/>
    <property type="project" value="InterPro"/>
</dbReference>
<evidence type="ECO:0000313" key="4">
    <source>
        <dbReference type="EMBL" id="ANF51987.1"/>
    </source>
</evidence>